<proteinExistence type="predicted"/>
<protein>
    <submittedName>
        <fullName evidence="1">Uncharacterized protein</fullName>
    </submittedName>
</protein>
<dbReference type="Proteomes" id="UP000775213">
    <property type="component" value="Unassembled WGS sequence"/>
</dbReference>
<dbReference type="EMBL" id="JAGFBR010000009">
    <property type="protein sequence ID" value="KAH0462338.1"/>
    <property type="molecule type" value="Genomic_DNA"/>
</dbReference>
<gene>
    <name evidence="1" type="ORF">IEQ34_009913</name>
</gene>
<organism evidence="1 2">
    <name type="scientific">Dendrobium chrysotoxum</name>
    <name type="common">Orchid</name>
    <dbReference type="NCBI Taxonomy" id="161865"/>
    <lineage>
        <taxon>Eukaryota</taxon>
        <taxon>Viridiplantae</taxon>
        <taxon>Streptophyta</taxon>
        <taxon>Embryophyta</taxon>
        <taxon>Tracheophyta</taxon>
        <taxon>Spermatophyta</taxon>
        <taxon>Magnoliopsida</taxon>
        <taxon>Liliopsida</taxon>
        <taxon>Asparagales</taxon>
        <taxon>Orchidaceae</taxon>
        <taxon>Epidendroideae</taxon>
        <taxon>Malaxideae</taxon>
        <taxon>Dendrobiinae</taxon>
        <taxon>Dendrobium</taxon>
    </lineage>
</organism>
<comment type="caution">
    <text evidence="1">The sequence shown here is derived from an EMBL/GenBank/DDBJ whole genome shotgun (WGS) entry which is preliminary data.</text>
</comment>
<dbReference type="AlphaFoldDB" id="A0AAV7H488"/>
<name>A0AAV7H488_DENCH</name>
<evidence type="ECO:0000313" key="2">
    <source>
        <dbReference type="Proteomes" id="UP000775213"/>
    </source>
</evidence>
<accession>A0AAV7H488</accession>
<sequence length="109" mass="11788">MAKFPSFYGVCKSLGHSKADCYVLHRHLNDVPVNIPSSLTNADIATTKLILKGCSTAIPYNTAIDNFKNHSLINVSDVVDSSDDAINLANEDNMNVLDVIHATTVISNN</sequence>
<keyword evidence="2" id="KW-1185">Reference proteome</keyword>
<evidence type="ECO:0000313" key="1">
    <source>
        <dbReference type="EMBL" id="KAH0462338.1"/>
    </source>
</evidence>
<reference evidence="1 2" key="1">
    <citation type="journal article" date="2021" name="Hortic Res">
        <title>Chromosome-scale assembly of the Dendrobium chrysotoxum genome enhances the understanding of orchid evolution.</title>
        <authorList>
            <person name="Zhang Y."/>
            <person name="Zhang G.Q."/>
            <person name="Zhang D."/>
            <person name="Liu X.D."/>
            <person name="Xu X.Y."/>
            <person name="Sun W.H."/>
            <person name="Yu X."/>
            <person name="Zhu X."/>
            <person name="Wang Z.W."/>
            <person name="Zhao X."/>
            <person name="Zhong W.Y."/>
            <person name="Chen H."/>
            <person name="Yin W.L."/>
            <person name="Huang T."/>
            <person name="Niu S.C."/>
            <person name="Liu Z.J."/>
        </authorList>
    </citation>
    <scope>NUCLEOTIDE SEQUENCE [LARGE SCALE GENOMIC DNA]</scope>
    <source>
        <strain evidence="1">Lindl</strain>
    </source>
</reference>